<reference evidence="2 3" key="1">
    <citation type="submission" date="2018-03" db="EMBL/GenBank/DDBJ databases">
        <title>Genomic Encyclopedia of Archaeal and Bacterial Type Strains, Phase II (KMG-II): from individual species to whole genera.</title>
        <authorList>
            <person name="Goeker M."/>
        </authorList>
    </citation>
    <scope>NUCLEOTIDE SEQUENCE [LARGE SCALE GENOMIC DNA]</scope>
    <source>
        <strain evidence="2 3">DSM 29318</strain>
    </source>
</reference>
<dbReference type="Proteomes" id="UP000238801">
    <property type="component" value="Unassembled WGS sequence"/>
</dbReference>
<gene>
    <name evidence="2" type="ORF">BCF33_1568</name>
</gene>
<comment type="caution">
    <text evidence="2">The sequence shown here is derived from an EMBL/GenBank/DDBJ whole genome shotgun (WGS) entry which is preliminary data.</text>
</comment>
<organism evidence="2 3">
    <name type="scientific">Hasllibacter halocynthiae</name>
    <dbReference type="NCBI Taxonomy" id="595589"/>
    <lineage>
        <taxon>Bacteria</taxon>
        <taxon>Pseudomonadati</taxon>
        <taxon>Pseudomonadota</taxon>
        <taxon>Alphaproteobacteria</taxon>
        <taxon>Rhodobacterales</taxon>
        <taxon>Roseobacteraceae</taxon>
        <taxon>Hasllibacter</taxon>
    </lineage>
</organism>
<evidence type="ECO:0000313" key="2">
    <source>
        <dbReference type="EMBL" id="PRY92714.1"/>
    </source>
</evidence>
<keyword evidence="1" id="KW-1133">Transmembrane helix</keyword>
<sequence length="211" mass="24225">MLTTILRILFWGTLALILAGFLHYTLPQRDVVQIVGVDVRRTDVGARPLFWARPDTGQAALENRDVRFIRTVYPDGTTMEFRNEDTGLGWPPYLKFDSDELQTKATVAARGDEWVVVRHYGWRSNLFSIYPNALSIRPAAGPGDTPFPWTAAVVLILLGALFWAVATRWRRFKRARISPVLDDMDAAWDARRARMRERRARRAREKAERIG</sequence>
<dbReference type="Pfam" id="PF07509">
    <property type="entry name" value="DUF1523"/>
    <property type="match status" value="1"/>
</dbReference>
<proteinExistence type="predicted"/>
<keyword evidence="1" id="KW-0812">Transmembrane</keyword>
<evidence type="ECO:0000313" key="3">
    <source>
        <dbReference type="Proteomes" id="UP000238801"/>
    </source>
</evidence>
<keyword evidence="3" id="KW-1185">Reference proteome</keyword>
<name>A0A2T0X1H8_9RHOB</name>
<dbReference type="RefSeq" id="WP_106160388.1">
    <property type="nucleotide sequence ID" value="NZ_PVTT01000002.1"/>
</dbReference>
<keyword evidence="1" id="KW-0472">Membrane</keyword>
<evidence type="ECO:0000256" key="1">
    <source>
        <dbReference type="SAM" id="Phobius"/>
    </source>
</evidence>
<dbReference type="OrthoDB" id="5354324at2"/>
<feature type="transmembrane region" description="Helical" evidence="1">
    <location>
        <begin position="147"/>
        <end position="166"/>
    </location>
</feature>
<accession>A0A2T0X1H8</accession>
<dbReference type="AlphaFoldDB" id="A0A2T0X1H8"/>
<dbReference type="InterPro" id="IPR011088">
    <property type="entry name" value="Phage_phiNM3_A0EWY4"/>
</dbReference>
<dbReference type="EMBL" id="PVTT01000002">
    <property type="protein sequence ID" value="PRY92714.1"/>
    <property type="molecule type" value="Genomic_DNA"/>
</dbReference>
<protein>
    <submittedName>
        <fullName evidence="2">Uncharacterized protein DUF1523</fullName>
    </submittedName>
</protein>